<dbReference type="Proteomes" id="UP000284589">
    <property type="component" value="Unassembled WGS sequence"/>
</dbReference>
<evidence type="ECO:0000313" key="2">
    <source>
        <dbReference type="Proteomes" id="UP000284589"/>
    </source>
</evidence>
<protein>
    <submittedName>
        <fullName evidence="1">Glycosyltransferase family 2 protein</fullName>
    </submittedName>
</protein>
<accession>A0AAX1TWC1</accession>
<dbReference type="RefSeq" id="WP_117837120.1">
    <property type="nucleotide sequence ID" value="NZ_JAQDVJ010000013.1"/>
</dbReference>
<dbReference type="InterPro" id="IPR029044">
    <property type="entry name" value="Nucleotide-diphossugar_trans"/>
</dbReference>
<dbReference type="EMBL" id="QRLP01000012">
    <property type="protein sequence ID" value="RHJ15629.1"/>
    <property type="molecule type" value="Genomic_DNA"/>
</dbReference>
<comment type="caution">
    <text evidence="1">The sequence shown here is derived from an EMBL/GenBank/DDBJ whole genome shotgun (WGS) entry which is preliminary data.</text>
</comment>
<proteinExistence type="predicted"/>
<dbReference type="Pfam" id="PF13704">
    <property type="entry name" value="Glyco_tranf_2_4"/>
    <property type="match status" value="1"/>
</dbReference>
<reference evidence="1 2" key="1">
    <citation type="submission" date="2018-08" db="EMBL/GenBank/DDBJ databases">
        <title>A genome reference for cultivated species of the human gut microbiota.</title>
        <authorList>
            <person name="Zou Y."/>
            <person name="Xue W."/>
            <person name="Luo G."/>
        </authorList>
    </citation>
    <scope>NUCLEOTIDE SEQUENCE [LARGE SCALE GENOMIC DNA]</scope>
    <source>
        <strain evidence="1 2">AM12-20</strain>
    </source>
</reference>
<organism evidence="1 2">
    <name type="scientific">Bifidobacterium adolescentis</name>
    <dbReference type="NCBI Taxonomy" id="1680"/>
    <lineage>
        <taxon>Bacteria</taxon>
        <taxon>Bacillati</taxon>
        <taxon>Actinomycetota</taxon>
        <taxon>Actinomycetes</taxon>
        <taxon>Bifidobacteriales</taxon>
        <taxon>Bifidobacteriaceae</taxon>
        <taxon>Bifidobacterium</taxon>
    </lineage>
</organism>
<dbReference type="Gene3D" id="3.90.550.10">
    <property type="entry name" value="Spore Coat Polysaccharide Biosynthesis Protein SpsA, Chain A"/>
    <property type="match status" value="1"/>
</dbReference>
<gene>
    <name evidence="1" type="ORF">DW139_09385</name>
</gene>
<dbReference type="AlphaFoldDB" id="A0AAX1TWC1"/>
<dbReference type="SUPFAM" id="SSF53448">
    <property type="entry name" value="Nucleotide-diphospho-sugar transferases"/>
    <property type="match status" value="1"/>
</dbReference>
<name>A0AAX1TWC1_BIFAD</name>
<evidence type="ECO:0000313" key="1">
    <source>
        <dbReference type="EMBL" id="RHJ15629.1"/>
    </source>
</evidence>
<sequence>MKIVSFTMVNNESEIIESFIRYNYNFVDEMVVIDNGCTDNTVEILHNLIHEGYKITIFDESLAAYDQFRLDNKYLNRIIDTLKPDFIIPLDADEFLTGDSNPREIIESLDLEHIYYVHWQWYVMTENDNASESFIPKRMQYCLKEVAKNYSDGSAVTKAIIPAGYFRKKKLTLSMGHHTVFGNDSVEIKELDNLRLAHFRAISELQLISKTCCYTMRDIATMSNNVETAQRTNQMALIESGLDTRAAAIESSFGGYKHDIAYRPLDLDYCKQDLTIRYARLANESLTDRVLKTGREMAIRAYNSERSKKEKHFLKPIVVWLDGIKGDECIFPDPSNEITIMAQKYNIRGYLTTTPEIRYLKVNYRLIVTPDVLKFLPHQYVVIPTTVDYDDIKKKLVALGVESDQIISLSEYKKHLGVLGNIYSWIGFVPSAFNRVMAYVKRNGIKHALSKIQQRLSKD</sequence>